<sequence>MPRRKLRNLKNLGIYAMPNTRKTTQAKLKKQQGGGDRDDTEGNFNALKKLPQKSTRAKMKSVAKSTKLMLEGRDLCPNDGHGSTSCPFVMKDQSISSQQQEGVVLMTSDVKS</sequence>
<protein>
    <submittedName>
        <fullName evidence="2">Uncharacterized protein</fullName>
    </submittedName>
</protein>
<dbReference type="Proteomes" id="UP000054549">
    <property type="component" value="Unassembled WGS sequence"/>
</dbReference>
<name>A0A0C2TA20_AMAMK</name>
<evidence type="ECO:0000256" key="1">
    <source>
        <dbReference type="SAM" id="MobiDB-lite"/>
    </source>
</evidence>
<dbReference type="EMBL" id="KN818258">
    <property type="protein sequence ID" value="KIL63499.1"/>
    <property type="molecule type" value="Genomic_DNA"/>
</dbReference>
<evidence type="ECO:0000313" key="3">
    <source>
        <dbReference type="Proteomes" id="UP000054549"/>
    </source>
</evidence>
<keyword evidence="3" id="KW-1185">Reference proteome</keyword>
<evidence type="ECO:0000313" key="2">
    <source>
        <dbReference type="EMBL" id="KIL63499.1"/>
    </source>
</evidence>
<reference evidence="2 3" key="1">
    <citation type="submission" date="2014-04" db="EMBL/GenBank/DDBJ databases">
        <title>Evolutionary Origins and Diversification of the Mycorrhizal Mutualists.</title>
        <authorList>
            <consortium name="DOE Joint Genome Institute"/>
            <consortium name="Mycorrhizal Genomics Consortium"/>
            <person name="Kohler A."/>
            <person name="Kuo A."/>
            <person name="Nagy L.G."/>
            <person name="Floudas D."/>
            <person name="Copeland A."/>
            <person name="Barry K.W."/>
            <person name="Cichocki N."/>
            <person name="Veneault-Fourrey C."/>
            <person name="LaButti K."/>
            <person name="Lindquist E.A."/>
            <person name="Lipzen A."/>
            <person name="Lundell T."/>
            <person name="Morin E."/>
            <person name="Murat C."/>
            <person name="Riley R."/>
            <person name="Ohm R."/>
            <person name="Sun H."/>
            <person name="Tunlid A."/>
            <person name="Henrissat B."/>
            <person name="Grigoriev I.V."/>
            <person name="Hibbett D.S."/>
            <person name="Martin F."/>
        </authorList>
    </citation>
    <scope>NUCLEOTIDE SEQUENCE [LARGE SCALE GENOMIC DNA]</scope>
    <source>
        <strain evidence="2 3">Koide BX008</strain>
    </source>
</reference>
<dbReference type="InParanoid" id="A0A0C2TA20"/>
<dbReference type="AlphaFoldDB" id="A0A0C2TA20"/>
<dbReference type="HOGENOM" id="CLU_2145218_0_0_1"/>
<organism evidence="2 3">
    <name type="scientific">Amanita muscaria (strain Koide BX008)</name>
    <dbReference type="NCBI Taxonomy" id="946122"/>
    <lineage>
        <taxon>Eukaryota</taxon>
        <taxon>Fungi</taxon>
        <taxon>Dikarya</taxon>
        <taxon>Basidiomycota</taxon>
        <taxon>Agaricomycotina</taxon>
        <taxon>Agaricomycetes</taxon>
        <taxon>Agaricomycetidae</taxon>
        <taxon>Agaricales</taxon>
        <taxon>Pluteineae</taxon>
        <taxon>Amanitaceae</taxon>
        <taxon>Amanita</taxon>
    </lineage>
</organism>
<proteinExistence type="predicted"/>
<accession>A0A0C2TA20</accession>
<gene>
    <name evidence="2" type="ORF">M378DRAFT_164373</name>
</gene>
<feature type="region of interest" description="Disordered" evidence="1">
    <location>
        <begin position="1"/>
        <end position="59"/>
    </location>
</feature>